<protein>
    <submittedName>
        <fullName evidence="7">Pyridoxal phosphate-dependent decarboxylase family protein</fullName>
    </submittedName>
</protein>
<gene>
    <name evidence="7" type="ORF">ACI2JU_21930</name>
</gene>
<comment type="caution">
    <text evidence="7">The sequence shown here is derived from an EMBL/GenBank/DDBJ whole genome shotgun (WGS) entry which is preliminary data.</text>
</comment>
<reference evidence="7 8" key="1">
    <citation type="submission" date="2024-11" db="EMBL/GenBank/DDBJ databases">
        <title>The Natural Products Discovery Center: Release of the First 8490 Sequenced Strains for Exploring Actinobacteria Biosynthetic Diversity.</title>
        <authorList>
            <person name="Kalkreuter E."/>
            <person name="Kautsar S.A."/>
            <person name="Yang D."/>
            <person name="Bader C.D."/>
            <person name="Teijaro C.N."/>
            <person name="Fluegel L."/>
            <person name="Davis C.M."/>
            <person name="Simpson J.R."/>
            <person name="Lauterbach L."/>
            <person name="Steele A.D."/>
            <person name="Gui C."/>
            <person name="Meng S."/>
            <person name="Li G."/>
            <person name="Viehrig K."/>
            <person name="Ye F."/>
            <person name="Su P."/>
            <person name="Kiefer A.F."/>
            <person name="Nichols A."/>
            <person name="Cepeda A.J."/>
            <person name="Yan W."/>
            <person name="Fan B."/>
            <person name="Jiang Y."/>
            <person name="Adhikari A."/>
            <person name="Zheng C.-J."/>
            <person name="Schuster L."/>
            <person name="Cowan T.M."/>
            <person name="Smanski M.J."/>
            <person name="Chevrette M.G."/>
            <person name="De Carvalho L.P.S."/>
            <person name="Shen B."/>
        </authorList>
    </citation>
    <scope>NUCLEOTIDE SEQUENCE [LARGE SCALE GENOMIC DNA]</scope>
    <source>
        <strain evidence="7 8">NPDC078403</strain>
    </source>
</reference>
<evidence type="ECO:0000256" key="4">
    <source>
        <dbReference type="ARBA" id="ARBA00022898"/>
    </source>
</evidence>
<comment type="similarity">
    <text evidence="2 6">Belongs to the group II decarboxylase family.</text>
</comment>
<dbReference type="PRINTS" id="PR00800">
    <property type="entry name" value="YHDCRBOXLASE"/>
</dbReference>
<dbReference type="InterPro" id="IPR015422">
    <property type="entry name" value="PyrdxlP-dep_Trfase_small"/>
</dbReference>
<dbReference type="EMBL" id="JBJDOT010000049">
    <property type="protein sequence ID" value="MFK3866508.1"/>
    <property type="molecule type" value="Genomic_DNA"/>
</dbReference>
<comment type="cofactor">
    <cofactor evidence="1 6">
        <name>pyridoxal 5'-phosphate</name>
        <dbReference type="ChEBI" id="CHEBI:597326"/>
    </cofactor>
</comment>
<evidence type="ECO:0000256" key="2">
    <source>
        <dbReference type="ARBA" id="ARBA00009533"/>
    </source>
</evidence>
<keyword evidence="3" id="KW-0210">Decarboxylase</keyword>
<name>A0ABW8L396_9GAMM</name>
<dbReference type="CDD" id="cd06450">
    <property type="entry name" value="DOPA_deC_like"/>
    <property type="match status" value="1"/>
</dbReference>
<dbReference type="Pfam" id="PF00282">
    <property type="entry name" value="Pyridoxal_deC"/>
    <property type="match status" value="1"/>
</dbReference>
<sequence length="528" mass="58412">MVQLNVLLADSQQQASTNEASSMLNSMFNKENIDNFKIGLEQVMQLLEQTIATQQKPFSGILPQELAKKFIGIDLNQPLFDIPDALEEVAQLYLKDAVYFNNPRYLAHLNCPIVYQSILAELLATSINTAVETWDQSGGATFIEQSIVDWTLSKLALGEQADGVFTSGGTQSNLMAMLLARDFQCHLYAGHTNKQQGLPHDFRRLKIFTSKVSHFSIQKAAAILGLGYDAVVSVPCDEYFRMDMTALNQAIEQCQQQGDIVMAIVATAGTTDFGSIDPLTQIAEIAKRCGAWLHVDAAYGGGLLITPNNKHKLAGIECADSVTIDYHKSFFQPVSCSAFFVKDKQHLSVVTYHAEYLNPLSQQQAGTPDLCNKSIQTTRRFDALKLWFSLRTVGAQNLGVAFEQVMHLARQGYLLLASEADIEIIHQPQLSTLVFRFVGDSGATDSELDAVNKYIRKQLSRQGEALIAATKVADKQYLKFTLLNCATTINDIQQVVRLIKQYGYQYLASDLANEHAPLSLALEEVSYG</sequence>
<dbReference type="InterPro" id="IPR010977">
    <property type="entry name" value="Aromatic_deC"/>
</dbReference>
<dbReference type="Gene3D" id="3.40.640.10">
    <property type="entry name" value="Type I PLP-dependent aspartate aminotransferase-like (Major domain)"/>
    <property type="match status" value="1"/>
</dbReference>
<accession>A0ABW8L396</accession>
<keyword evidence="8" id="KW-1185">Reference proteome</keyword>
<evidence type="ECO:0000313" key="8">
    <source>
        <dbReference type="Proteomes" id="UP001620262"/>
    </source>
</evidence>
<proteinExistence type="inferred from homology"/>
<dbReference type="Gene3D" id="3.90.1150.10">
    <property type="entry name" value="Aspartate Aminotransferase, domain 1"/>
    <property type="match status" value="1"/>
</dbReference>
<dbReference type="PANTHER" id="PTHR45677">
    <property type="entry name" value="GLUTAMATE DECARBOXYLASE-RELATED"/>
    <property type="match status" value="1"/>
</dbReference>
<evidence type="ECO:0000256" key="3">
    <source>
        <dbReference type="ARBA" id="ARBA00022793"/>
    </source>
</evidence>
<dbReference type="RefSeq" id="WP_404676488.1">
    <property type="nucleotide sequence ID" value="NZ_JBJDOT010000049.1"/>
</dbReference>
<evidence type="ECO:0000256" key="6">
    <source>
        <dbReference type="RuleBase" id="RU000382"/>
    </source>
</evidence>
<dbReference type="InterPro" id="IPR002129">
    <property type="entry name" value="PyrdxlP-dep_de-COase"/>
</dbReference>
<dbReference type="PANTHER" id="PTHR45677:SF8">
    <property type="entry name" value="CYSTEINE SULFINIC ACID DECARBOXYLASE"/>
    <property type="match status" value="1"/>
</dbReference>
<evidence type="ECO:0000313" key="7">
    <source>
        <dbReference type="EMBL" id="MFK3866508.1"/>
    </source>
</evidence>
<evidence type="ECO:0000256" key="1">
    <source>
        <dbReference type="ARBA" id="ARBA00001933"/>
    </source>
</evidence>
<evidence type="ECO:0000256" key="5">
    <source>
        <dbReference type="ARBA" id="ARBA00023239"/>
    </source>
</evidence>
<dbReference type="Gene3D" id="1.20.1650.10">
    <property type="entry name" value="PLP-dependent transferases"/>
    <property type="match status" value="1"/>
</dbReference>
<dbReference type="SUPFAM" id="SSF53383">
    <property type="entry name" value="PLP-dependent transferases"/>
    <property type="match status" value="1"/>
</dbReference>
<organism evidence="7 8">
    <name type="scientific">Pseudoalteromonas rhizosphaerae</name>
    <dbReference type="NCBI Taxonomy" id="2518973"/>
    <lineage>
        <taxon>Bacteria</taxon>
        <taxon>Pseudomonadati</taxon>
        <taxon>Pseudomonadota</taxon>
        <taxon>Gammaproteobacteria</taxon>
        <taxon>Alteromonadales</taxon>
        <taxon>Pseudoalteromonadaceae</taxon>
        <taxon>Pseudoalteromonas</taxon>
    </lineage>
</organism>
<keyword evidence="4 6" id="KW-0663">Pyridoxal phosphate</keyword>
<dbReference type="InterPro" id="IPR015421">
    <property type="entry name" value="PyrdxlP-dep_Trfase_major"/>
</dbReference>
<keyword evidence="5 6" id="KW-0456">Lyase</keyword>
<dbReference type="Proteomes" id="UP001620262">
    <property type="component" value="Unassembled WGS sequence"/>
</dbReference>
<dbReference type="InterPro" id="IPR015424">
    <property type="entry name" value="PyrdxlP-dep_Trfase"/>
</dbReference>